<dbReference type="PRINTS" id="PR00075">
    <property type="entry name" value="FACDDSATRASE"/>
</dbReference>
<feature type="domain" description="Fatty acid desaturase" evidence="12">
    <location>
        <begin position="43"/>
        <end position="267"/>
    </location>
</feature>
<evidence type="ECO:0000256" key="11">
    <source>
        <dbReference type="SAM" id="Phobius"/>
    </source>
</evidence>
<keyword evidence="3 11" id="KW-0812">Transmembrane</keyword>
<keyword evidence="5 11" id="KW-1133">Transmembrane helix</keyword>
<evidence type="ECO:0000256" key="1">
    <source>
        <dbReference type="ARBA" id="ARBA00004141"/>
    </source>
</evidence>
<keyword evidence="10" id="KW-0275">Fatty acid biosynthesis</keyword>
<dbReference type="CDD" id="cd03505">
    <property type="entry name" value="Delta9-FADS-like"/>
    <property type="match status" value="1"/>
</dbReference>
<proteinExistence type="predicted"/>
<dbReference type="InterPro" id="IPR015876">
    <property type="entry name" value="Acyl-CoA_DS"/>
</dbReference>
<evidence type="ECO:0000256" key="4">
    <source>
        <dbReference type="ARBA" id="ARBA00022832"/>
    </source>
</evidence>
<keyword evidence="6 13" id="KW-0560">Oxidoreductase</keyword>
<feature type="transmembrane region" description="Helical" evidence="11">
    <location>
        <begin position="76"/>
        <end position="98"/>
    </location>
</feature>
<sequence length="380" mass="44073">MQHISATKKPTLIWLSTSVLVLTGLITLTVVPFYAFTHGFDGWQIASMLVGIVFCEISITAGYHRLWSHRAYEAHWIVRLILAIGGTFATQNTILHWASDHRIHHNHVDDNDKDPYSAKRGFWYSHMGWMLREYDTNPNKDYQNCKDLKKDPIVVWQHRYYLPLVLSLNFGVPLLLGIWHGDIIGMLLLAGVARLAISHHFTFFINSLAHVWGSQPYSDENTSRDNAVIALLTMGEGYHNYHHSFQRDYRNGIRWWQFDPTKWLIRSLASLGLAKNLYRTPVEYIESSRAKMLLTNTSRTLALRPYSDALTLRLHEEYELLMKKINDFSQARRQWLEARKASVAENCDIDALKEKVEALKLSFLQQKKAWQMFNQSIALA</sequence>
<evidence type="ECO:0000256" key="5">
    <source>
        <dbReference type="ARBA" id="ARBA00022989"/>
    </source>
</evidence>
<keyword evidence="9 11" id="KW-0472">Membrane</keyword>
<dbReference type="GO" id="GO:0016020">
    <property type="term" value="C:membrane"/>
    <property type="evidence" value="ECO:0007669"/>
    <property type="project" value="UniProtKB-SubCell"/>
</dbReference>
<dbReference type="AlphaFoldDB" id="A0A3B0XNL0"/>
<accession>A0A3B0XNL0</accession>
<comment type="subcellular location">
    <subcellularLocation>
        <location evidence="1">Membrane</location>
        <topology evidence="1">Multi-pass membrane protein</topology>
    </subcellularLocation>
</comment>
<evidence type="ECO:0000256" key="8">
    <source>
        <dbReference type="ARBA" id="ARBA00023098"/>
    </source>
</evidence>
<dbReference type="PANTHER" id="PTHR11351">
    <property type="entry name" value="ACYL-COA DESATURASE"/>
    <property type="match status" value="1"/>
</dbReference>
<evidence type="ECO:0000313" key="13">
    <source>
        <dbReference type="EMBL" id="VAW69888.1"/>
    </source>
</evidence>
<protein>
    <submittedName>
        <fullName evidence="13">Fatty acid desaturase Delta-9 fatty acid desaturase</fullName>
        <ecNumber evidence="13">1.14.19.1</ecNumber>
    </submittedName>
</protein>
<evidence type="ECO:0000256" key="6">
    <source>
        <dbReference type="ARBA" id="ARBA00023002"/>
    </source>
</evidence>
<dbReference type="Pfam" id="PF00487">
    <property type="entry name" value="FA_desaturase"/>
    <property type="match status" value="1"/>
</dbReference>
<dbReference type="EC" id="1.14.19.1" evidence="13"/>
<evidence type="ECO:0000256" key="3">
    <source>
        <dbReference type="ARBA" id="ARBA00022692"/>
    </source>
</evidence>
<dbReference type="PANTHER" id="PTHR11351:SF31">
    <property type="entry name" value="DESATURASE 1, ISOFORM A-RELATED"/>
    <property type="match status" value="1"/>
</dbReference>
<evidence type="ECO:0000256" key="2">
    <source>
        <dbReference type="ARBA" id="ARBA00022516"/>
    </source>
</evidence>
<dbReference type="GO" id="GO:0006633">
    <property type="term" value="P:fatty acid biosynthetic process"/>
    <property type="evidence" value="ECO:0007669"/>
    <property type="project" value="UniProtKB-KW"/>
</dbReference>
<dbReference type="InterPro" id="IPR005804">
    <property type="entry name" value="FA_desaturase_dom"/>
</dbReference>
<evidence type="ECO:0000259" key="12">
    <source>
        <dbReference type="Pfam" id="PF00487"/>
    </source>
</evidence>
<evidence type="ECO:0000256" key="7">
    <source>
        <dbReference type="ARBA" id="ARBA00023004"/>
    </source>
</evidence>
<feature type="transmembrane region" description="Helical" evidence="11">
    <location>
        <begin position="12"/>
        <end position="36"/>
    </location>
</feature>
<evidence type="ECO:0000256" key="10">
    <source>
        <dbReference type="ARBA" id="ARBA00023160"/>
    </source>
</evidence>
<reference evidence="13" key="1">
    <citation type="submission" date="2018-06" db="EMBL/GenBank/DDBJ databases">
        <authorList>
            <person name="Zhirakovskaya E."/>
        </authorList>
    </citation>
    <scope>NUCLEOTIDE SEQUENCE</scope>
</reference>
<organism evidence="13">
    <name type="scientific">hydrothermal vent metagenome</name>
    <dbReference type="NCBI Taxonomy" id="652676"/>
    <lineage>
        <taxon>unclassified sequences</taxon>
        <taxon>metagenomes</taxon>
        <taxon>ecological metagenomes</taxon>
    </lineage>
</organism>
<keyword evidence="8" id="KW-0443">Lipid metabolism</keyword>
<dbReference type="GO" id="GO:0004768">
    <property type="term" value="F:stearoyl-CoA 9-desaturase activity"/>
    <property type="evidence" value="ECO:0007669"/>
    <property type="project" value="UniProtKB-EC"/>
</dbReference>
<gene>
    <name evidence="13" type="ORF">MNBD_GAMMA09-3817</name>
</gene>
<feature type="transmembrane region" description="Helical" evidence="11">
    <location>
        <begin position="42"/>
        <end position="64"/>
    </location>
</feature>
<keyword evidence="4" id="KW-0276">Fatty acid metabolism</keyword>
<name>A0A3B0XNL0_9ZZZZ</name>
<dbReference type="EMBL" id="UOFI01000180">
    <property type="protein sequence ID" value="VAW69888.1"/>
    <property type="molecule type" value="Genomic_DNA"/>
</dbReference>
<keyword evidence="7" id="KW-0408">Iron</keyword>
<evidence type="ECO:0000256" key="9">
    <source>
        <dbReference type="ARBA" id="ARBA00023136"/>
    </source>
</evidence>
<keyword evidence="2" id="KW-0444">Lipid biosynthesis</keyword>